<sequence length="920" mass="99459">MSQRLLVFLAGLLLVSAVVSWVYYRRTVARTPVDLWALVPDDAVLVAATRDHPTLVRHLKETQLWENLATVRYFQQVEESVTLADSLAGPNKRNSLLNFLGTKTVLTSVHVTSPEQFDLLFLVPVSSVRQHRQVRTITEALAKDPRFRVTEREYHGQLLMRVEQRGTGAGLTYFNYRNTLVMSASTSLVEAVVRREEHPGQPSIAADFKDTDYLKLKDVDATVLVNYRQLPAFLGVFFRPELLPAFQQFSSLSRNGLLEMKLTGNRVLFNGFSNPETAARSLHQQLHGQPAARLRMADVLSLRTAALLHFGSSPAALRGAAPADTLAGGLVDSVAASLGTEAALCYLASPSARVPAARVALVHSPNPARTALLLGRLRRATSASPSFERVGAYQLHQAGAPGLAYRLLGPLFARSSAETNTPGSTALIGDYLALADDPAALRALLTDVAAGAVWSRSPTQVAFLQETAPLARLSIVLDTRNSWNVLLRALGESRRAGLLRNETLFQRFPQVALQFVPHDAAQPQQDGQYYTQLVLRHPPVGPAVARPQTQAGAGSALSFRAGLAPVGPVLAAPAANGAAGVLVQDRAGVLHFVTPDNTVAWSDSLGGMLLAPPMPLVRIPGRRPEHLMATARRVFLLDERGRTAPNFPFNLPDTVQAAQISSAPAADGLPARVLVADRYANLFLFDANGNAPAGWQPKRLDFPLAAAPVLLSVGGRQVVVTLLQNGYVYAFDGSGTALPGFPISVGARLNSPAFVESGPTLRRTRLTVASQHGELVTFTLDGDIVQRRRVTTWSRTSTFRVVPDQAGQRYVVVRDDGQGVLTVFDPNGRTLVSQRFVTSAEKPVQFFDFGAGRQVLVLTETGPGKAYLYDARGRLLGGAPFDSQAPTLQLAYEAGTNSYQLYRVVGNELKRLALKLEAGP</sequence>
<dbReference type="AlphaFoldDB" id="A0A7L4ZUZ0"/>
<evidence type="ECO:0000313" key="1">
    <source>
        <dbReference type="EMBL" id="KAA9339610.1"/>
    </source>
</evidence>
<dbReference type="Proteomes" id="UP000326380">
    <property type="component" value="Unassembled WGS sequence"/>
</dbReference>
<accession>A0A7L4ZUZ0</accession>
<dbReference type="SUPFAM" id="SSF75011">
    <property type="entry name" value="3-carboxy-cis,cis-mucoante lactonizing enzyme"/>
    <property type="match status" value="1"/>
</dbReference>
<dbReference type="EMBL" id="VTWU01000001">
    <property type="protein sequence ID" value="KAA9339610.1"/>
    <property type="molecule type" value="Genomic_DNA"/>
</dbReference>
<comment type="caution">
    <text evidence="1">The sequence shown here is derived from an EMBL/GenBank/DDBJ whole genome shotgun (WGS) entry which is preliminary data.</text>
</comment>
<reference evidence="1 2" key="1">
    <citation type="submission" date="2019-09" db="EMBL/GenBank/DDBJ databases">
        <title>Genome sequence of Hymenobacter sp. M3.</title>
        <authorList>
            <person name="Srinivasan S."/>
        </authorList>
    </citation>
    <scope>NUCLEOTIDE SEQUENCE [LARGE SCALE GENOMIC DNA]</scope>
    <source>
        <strain evidence="1 2">M3</strain>
    </source>
</reference>
<organism evidence="1 2">
    <name type="scientific">Hymenobacter busanensis</name>
    <dbReference type="NCBI Taxonomy" id="2607656"/>
    <lineage>
        <taxon>Bacteria</taxon>
        <taxon>Pseudomonadati</taxon>
        <taxon>Bacteroidota</taxon>
        <taxon>Cytophagia</taxon>
        <taxon>Cytophagales</taxon>
        <taxon>Hymenobacteraceae</taxon>
        <taxon>Hymenobacter</taxon>
    </lineage>
</organism>
<dbReference type="RefSeq" id="WP_151077258.1">
    <property type="nucleotide sequence ID" value="NZ_CP047647.1"/>
</dbReference>
<evidence type="ECO:0000313" key="2">
    <source>
        <dbReference type="Proteomes" id="UP000326380"/>
    </source>
</evidence>
<keyword evidence="2" id="KW-1185">Reference proteome</keyword>
<dbReference type="Gene3D" id="2.130.10.10">
    <property type="entry name" value="YVTN repeat-like/Quinoprotein amine dehydrogenase"/>
    <property type="match status" value="1"/>
</dbReference>
<gene>
    <name evidence="1" type="ORF">F0P96_03075</name>
</gene>
<dbReference type="InterPro" id="IPR015943">
    <property type="entry name" value="WD40/YVTN_repeat-like_dom_sf"/>
</dbReference>
<proteinExistence type="predicted"/>
<protein>
    <submittedName>
        <fullName evidence="1">Uncharacterized protein</fullName>
    </submittedName>
</protein>
<name>A0A7L4ZUZ0_9BACT</name>